<dbReference type="InterPro" id="IPR015943">
    <property type="entry name" value="WD40/YVTN_repeat-like_dom_sf"/>
</dbReference>
<dbReference type="InterPro" id="IPR050282">
    <property type="entry name" value="Cycloisomerase_2"/>
</dbReference>
<dbReference type="GO" id="GO:0017057">
    <property type="term" value="F:6-phosphogluconolactonase activity"/>
    <property type="evidence" value="ECO:0007669"/>
    <property type="project" value="TreeGrafter"/>
</dbReference>
<comment type="similarity">
    <text evidence="1">Belongs to the cycloisomerase 2 family.</text>
</comment>
<dbReference type="InterPro" id="IPR011045">
    <property type="entry name" value="N2O_reductase_N"/>
</dbReference>
<accession>A0A108G555</accession>
<dbReference type="PANTHER" id="PTHR30344:SF1">
    <property type="entry name" value="6-PHOSPHOGLUCONOLACTONASE"/>
    <property type="match status" value="1"/>
</dbReference>
<evidence type="ECO:0000256" key="1">
    <source>
        <dbReference type="ARBA" id="ARBA00005564"/>
    </source>
</evidence>
<organism evidence="3">
    <name type="scientific">Burkholderia stagnalis</name>
    <dbReference type="NCBI Taxonomy" id="1503054"/>
    <lineage>
        <taxon>Bacteria</taxon>
        <taxon>Pseudomonadati</taxon>
        <taxon>Pseudomonadota</taxon>
        <taxon>Betaproteobacteria</taxon>
        <taxon>Burkholderiales</taxon>
        <taxon>Burkholderiaceae</taxon>
        <taxon>Burkholderia</taxon>
        <taxon>Burkholderia cepacia complex</taxon>
    </lineage>
</organism>
<comment type="caution">
    <text evidence="3">The sequence shown here is derived from an EMBL/GenBank/DDBJ whole genome shotgun (WGS) entry which is preliminary data.</text>
</comment>
<evidence type="ECO:0000256" key="2">
    <source>
        <dbReference type="ARBA" id="ARBA00022526"/>
    </source>
</evidence>
<keyword evidence="2" id="KW-0119">Carbohydrate metabolism</keyword>
<dbReference type="PANTHER" id="PTHR30344">
    <property type="entry name" value="6-PHOSPHOGLUCONOLACTONASE-RELATED"/>
    <property type="match status" value="1"/>
</dbReference>
<reference evidence="3 4" key="1">
    <citation type="submission" date="2015-11" db="EMBL/GenBank/DDBJ databases">
        <title>Expanding the genomic diversity of Burkholderia species for the development of highly accurate diagnostics.</title>
        <authorList>
            <person name="Sahl J."/>
            <person name="Keim P."/>
            <person name="Wagner D."/>
        </authorList>
    </citation>
    <scope>NUCLEOTIDE SEQUENCE [LARGE SCALE GENOMIC DNA]</scope>
    <source>
        <strain evidence="3 4">MSMB1960WGS</strain>
    </source>
</reference>
<evidence type="ECO:0000313" key="4">
    <source>
        <dbReference type="Proteomes" id="UP000068603"/>
    </source>
</evidence>
<dbReference type="GO" id="GO:0006006">
    <property type="term" value="P:glucose metabolic process"/>
    <property type="evidence" value="ECO:0007669"/>
    <property type="project" value="UniProtKB-KW"/>
</dbReference>
<dbReference type="GO" id="GO:0005829">
    <property type="term" value="C:cytosol"/>
    <property type="evidence" value="ECO:0007669"/>
    <property type="project" value="TreeGrafter"/>
</dbReference>
<dbReference type="RefSeq" id="WP_060150145.1">
    <property type="nucleotide sequence ID" value="NZ_LPGD01000098.1"/>
</dbReference>
<sequence>MPNTDRRLTVIVSNAADGTLATYSLDADGNLAPLGLHPAGDAVMPLARPADGTRLYAATRGARPAIVAFDVAPRTGALTRVASAAIDASLAYLTLDGSGRWLLGASYGGHSMSVYDAARVRAGDGVPLQVIGGIPNAHAVIVSPDDRYAYVSSLGSDRIFCFELVHDMRGIRAVEHGEARVERGFGPRHLRLTRDGRTLVAVGEFEARLAVFARDPDSGRLGDAHITPRPAALASLAAGHARPPAPAQPAVWAADLQLTPDERFAYVSERTTSQLVCYRRHSDGTFAAVHATATEAQPRGFAIDPSGRFLVACGEQSETVSVYAIAPDDGALTPRARVSGGRGANWIEIV</sequence>
<dbReference type="Pfam" id="PF10282">
    <property type="entry name" value="Lactonase"/>
    <property type="match status" value="1"/>
</dbReference>
<dbReference type="STRING" id="1503054.WT74_11430"/>
<dbReference type="Proteomes" id="UP000068603">
    <property type="component" value="Unassembled WGS sequence"/>
</dbReference>
<keyword evidence="2" id="KW-0313">Glucose metabolism</keyword>
<dbReference type="SUPFAM" id="SSF50974">
    <property type="entry name" value="Nitrous oxide reductase, N-terminal domain"/>
    <property type="match status" value="1"/>
</dbReference>
<proteinExistence type="inferred from homology"/>
<gene>
    <name evidence="3" type="ORF">WT44_11820</name>
</gene>
<dbReference type="InterPro" id="IPR019405">
    <property type="entry name" value="Lactonase_7-beta_prop"/>
</dbReference>
<evidence type="ECO:0000313" key="3">
    <source>
        <dbReference type="EMBL" id="KWA64203.1"/>
    </source>
</evidence>
<name>A0A108G555_9BURK</name>
<dbReference type="Gene3D" id="2.130.10.10">
    <property type="entry name" value="YVTN repeat-like/Quinoprotein amine dehydrogenase"/>
    <property type="match status" value="1"/>
</dbReference>
<protein>
    <submittedName>
        <fullName evidence="3">3-carboxymuconate cyclase</fullName>
    </submittedName>
</protein>
<dbReference type="SUPFAM" id="SSF50956">
    <property type="entry name" value="Thermostable phytase (3-phytase)"/>
    <property type="match status" value="1"/>
</dbReference>
<dbReference type="EMBL" id="LPHB01000034">
    <property type="protein sequence ID" value="KWA64203.1"/>
    <property type="molecule type" value="Genomic_DNA"/>
</dbReference>
<dbReference type="AlphaFoldDB" id="A0A108G555"/>